<comment type="caution">
    <text evidence="1">The sequence shown here is derived from an EMBL/GenBank/DDBJ whole genome shotgun (WGS) entry which is preliminary data.</text>
</comment>
<keyword evidence="2" id="KW-1185">Reference proteome</keyword>
<proteinExistence type="predicted"/>
<evidence type="ECO:0000313" key="1">
    <source>
        <dbReference type="EMBL" id="PON59019.1"/>
    </source>
</evidence>
<reference evidence="2" key="1">
    <citation type="submission" date="2016-06" db="EMBL/GenBank/DDBJ databases">
        <title>Parallel loss of symbiosis genes in relatives of nitrogen-fixing non-legume Parasponia.</title>
        <authorList>
            <person name="Van Velzen R."/>
            <person name="Holmer R."/>
            <person name="Bu F."/>
            <person name="Rutten L."/>
            <person name="Van Zeijl A."/>
            <person name="Liu W."/>
            <person name="Santuari L."/>
            <person name="Cao Q."/>
            <person name="Sharma T."/>
            <person name="Shen D."/>
            <person name="Roswanjaya Y."/>
            <person name="Wardhani T."/>
            <person name="Kalhor M.S."/>
            <person name="Jansen J."/>
            <person name="Van den Hoogen J."/>
            <person name="Gungor B."/>
            <person name="Hartog M."/>
            <person name="Hontelez J."/>
            <person name="Verver J."/>
            <person name="Yang W.-C."/>
            <person name="Schijlen E."/>
            <person name="Repin R."/>
            <person name="Schilthuizen M."/>
            <person name="Schranz E."/>
            <person name="Heidstra R."/>
            <person name="Miyata K."/>
            <person name="Fedorova E."/>
            <person name="Kohlen W."/>
            <person name="Bisseling T."/>
            <person name="Smit S."/>
            <person name="Geurts R."/>
        </authorList>
    </citation>
    <scope>NUCLEOTIDE SEQUENCE [LARGE SCALE GENOMIC DNA]</scope>
    <source>
        <strain evidence="2">cv. RG33-2</strain>
    </source>
</reference>
<accession>A0A2P5CD78</accession>
<dbReference type="EMBL" id="JXTC01000379">
    <property type="protein sequence ID" value="PON59019.1"/>
    <property type="molecule type" value="Genomic_DNA"/>
</dbReference>
<organism evidence="1 2">
    <name type="scientific">Trema orientale</name>
    <name type="common">Charcoal tree</name>
    <name type="synonym">Celtis orientalis</name>
    <dbReference type="NCBI Taxonomy" id="63057"/>
    <lineage>
        <taxon>Eukaryota</taxon>
        <taxon>Viridiplantae</taxon>
        <taxon>Streptophyta</taxon>
        <taxon>Embryophyta</taxon>
        <taxon>Tracheophyta</taxon>
        <taxon>Spermatophyta</taxon>
        <taxon>Magnoliopsida</taxon>
        <taxon>eudicotyledons</taxon>
        <taxon>Gunneridae</taxon>
        <taxon>Pentapetalae</taxon>
        <taxon>rosids</taxon>
        <taxon>fabids</taxon>
        <taxon>Rosales</taxon>
        <taxon>Cannabaceae</taxon>
        <taxon>Trema</taxon>
    </lineage>
</organism>
<protein>
    <submittedName>
        <fullName evidence="1">Uncharacterized protein</fullName>
    </submittedName>
</protein>
<gene>
    <name evidence="1" type="ORF">TorRG33x02_289330</name>
</gene>
<dbReference type="InParanoid" id="A0A2P5CD78"/>
<evidence type="ECO:0000313" key="2">
    <source>
        <dbReference type="Proteomes" id="UP000237000"/>
    </source>
</evidence>
<dbReference type="AlphaFoldDB" id="A0A2P5CD78"/>
<dbReference type="Proteomes" id="UP000237000">
    <property type="component" value="Unassembled WGS sequence"/>
</dbReference>
<sequence>MPEEEKERACDYAYMILPEMNKNMVVVDINYYKVFFRRNGKKELKRVKKELKRRNWNKLNNQGCCRSLSRVNGIQLYSRFLARTTTFNLWSTEIKASKSPEKSSPLRRWI</sequence>
<name>A0A2P5CD78_TREOI</name>